<protein>
    <submittedName>
        <fullName evidence="1">Uncharacterized protein</fullName>
    </submittedName>
</protein>
<gene>
    <name evidence="1" type="ORF">FSB_LOCUS56383</name>
</gene>
<sequence>MKLLKNLHSLHDELPFERIRRRRPRGQLALQLRGCRRRLLRIIGYEEFGSEGGAFSFADLAFRDGIGLAELWLGDNKGSMECASLKIAFRDCMKCASFSTLSPSVPPPPPPSTSATPLTFSLQKSTVLNSTNPLGPATRPTLTPPIENRHIINHLKNFLNQDPHFDCFNLTLTLPSISSIFIGEAKPPQDAREETHEGQQ</sequence>
<evidence type="ECO:0000313" key="1">
    <source>
        <dbReference type="EMBL" id="SPD28501.1"/>
    </source>
</evidence>
<name>A0A2N9IWS7_FAGSY</name>
<dbReference type="AlphaFoldDB" id="A0A2N9IWS7"/>
<reference evidence="1" key="1">
    <citation type="submission" date="2018-02" db="EMBL/GenBank/DDBJ databases">
        <authorList>
            <person name="Cohen D.B."/>
            <person name="Kent A.D."/>
        </authorList>
    </citation>
    <scope>NUCLEOTIDE SEQUENCE</scope>
</reference>
<proteinExistence type="predicted"/>
<organism evidence="1">
    <name type="scientific">Fagus sylvatica</name>
    <name type="common">Beechnut</name>
    <dbReference type="NCBI Taxonomy" id="28930"/>
    <lineage>
        <taxon>Eukaryota</taxon>
        <taxon>Viridiplantae</taxon>
        <taxon>Streptophyta</taxon>
        <taxon>Embryophyta</taxon>
        <taxon>Tracheophyta</taxon>
        <taxon>Spermatophyta</taxon>
        <taxon>Magnoliopsida</taxon>
        <taxon>eudicotyledons</taxon>
        <taxon>Gunneridae</taxon>
        <taxon>Pentapetalae</taxon>
        <taxon>rosids</taxon>
        <taxon>fabids</taxon>
        <taxon>Fagales</taxon>
        <taxon>Fagaceae</taxon>
        <taxon>Fagus</taxon>
    </lineage>
</organism>
<accession>A0A2N9IWS7</accession>
<dbReference type="EMBL" id="OIVN01006234">
    <property type="protein sequence ID" value="SPD28501.1"/>
    <property type="molecule type" value="Genomic_DNA"/>
</dbReference>